<dbReference type="CTD" id="9801416"/>
<reference evidence="2 3" key="1">
    <citation type="submission" date="2019-12" db="EMBL/GenBank/DDBJ databases">
        <title>Chromosome-level assembly of the Caenorhabditis remanei genome.</title>
        <authorList>
            <person name="Teterina A.A."/>
            <person name="Willis J.H."/>
            <person name="Phillips P.C."/>
        </authorList>
    </citation>
    <scope>NUCLEOTIDE SEQUENCE [LARGE SCALE GENOMIC DNA]</scope>
    <source>
        <strain evidence="2 3">PX506</strain>
        <tissue evidence="2">Whole organism</tissue>
    </source>
</reference>
<dbReference type="InterPro" id="IPR012885">
    <property type="entry name" value="F-box_Sdz-33"/>
</dbReference>
<protein>
    <recommendedName>
        <fullName evidence="1">Sdz-33 F-box domain-containing protein</fullName>
    </recommendedName>
</protein>
<accession>A0A6A5GZL1</accession>
<dbReference type="PANTHER" id="PTHR21503:SF8">
    <property type="entry name" value="F-BOX ASSOCIATED DOMAIN-CONTAINING PROTEIN-RELATED"/>
    <property type="match status" value="1"/>
</dbReference>
<organism evidence="2 3">
    <name type="scientific">Caenorhabditis remanei</name>
    <name type="common">Caenorhabditis vulgaris</name>
    <dbReference type="NCBI Taxonomy" id="31234"/>
    <lineage>
        <taxon>Eukaryota</taxon>
        <taxon>Metazoa</taxon>
        <taxon>Ecdysozoa</taxon>
        <taxon>Nematoda</taxon>
        <taxon>Chromadorea</taxon>
        <taxon>Rhabditida</taxon>
        <taxon>Rhabditina</taxon>
        <taxon>Rhabditomorpha</taxon>
        <taxon>Rhabditoidea</taxon>
        <taxon>Rhabditidae</taxon>
        <taxon>Peloderinae</taxon>
        <taxon>Caenorhabditis</taxon>
    </lineage>
</organism>
<sequence length="385" mass="45720">MQILFDPKFLIRKEFKFKKLPIIVRMLIIQLMDPAERFVLSFTSKRMEIELMLARRQSYEPVINFHDGYSLFELEEDNSLEIRCSGEEFKIGEMRIYTKHGTIVENSVEAFHRLQNTTRCTKIHFILHVARIELSFLEELFSNFELQSWCKLSLAGREIEAESVNFVLNTPIFDKHFWFLNADMPVDFRHVNAFKFRSNDYEDARWVRMEDLMEMENVENVSLNRTRFASNDIQNYITHWINSENDLFEYMKIGTERDIELGGVLDDLVVLEHVNEPGSIFFVLARSPSRVYPLLAISYAFNLVILSAWRQEEVFNSRYGDGCQKYENTYEKLKLLERKNTLEREMQLEETDSAERRKMSKELEVLNEKIWRLGVFFLNGKAVTN</sequence>
<name>A0A6A5GZL1_CAERE</name>
<dbReference type="EMBL" id="WUAV01000003">
    <property type="protein sequence ID" value="KAF1760151.1"/>
    <property type="molecule type" value="Genomic_DNA"/>
</dbReference>
<dbReference type="RefSeq" id="XP_053586380.1">
    <property type="nucleotide sequence ID" value="XM_053726803.1"/>
</dbReference>
<dbReference type="AlphaFoldDB" id="A0A6A5GZL1"/>
<dbReference type="Proteomes" id="UP000483820">
    <property type="component" value="Chromosome III"/>
</dbReference>
<comment type="caution">
    <text evidence="2">The sequence shown here is derived from an EMBL/GenBank/DDBJ whole genome shotgun (WGS) entry which is preliminary data.</text>
</comment>
<feature type="domain" description="Sdz-33 F-box" evidence="1">
    <location>
        <begin position="196"/>
        <end position="253"/>
    </location>
</feature>
<evidence type="ECO:0000259" key="1">
    <source>
        <dbReference type="Pfam" id="PF07735"/>
    </source>
</evidence>
<dbReference type="GeneID" id="9801416"/>
<dbReference type="KEGG" id="crq:GCK72_008397"/>
<dbReference type="Pfam" id="PF07735">
    <property type="entry name" value="FBA_2"/>
    <property type="match status" value="1"/>
</dbReference>
<evidence type="ECO:0000313" key="3">
    <source>
        <dbReference type="Proteomes" id="UP000483820"/>
    </source>
</evidence>
<dbReference type="PANTHER" id="PTHR21503">
    <property type="entry name" value="F-BOX-CONTAINING HYPOTHETICAL PROTEIN C.ELEGANS"/>
    <property type="match status" value="1"/>
</dbReference>
<gene>
    <name evidence="2" type="ORF">GCK72_008397</name>
</gene>
<proteinExistence type="predicted"/>
<evidence type="ECO:0000313" key="2">
    <source>
        <dbReference type="EMBL" id="KAF1760151.1"/>
    </source>
</evidence>